<dbReference type="Pfam" id="PF17926">
    <property type="entry name" value="TetR_C_21"/>
    <property type="match status" value="1"/>
</dbReference>
<dbReference type="Pfam" id="PF00440">
    <property type="entry name" value="TetR_N"/>
    <property type="match status" value="1"/>
</dbReference>
<dbReference type="InterPro" id="IPR009057">
    <property type="entry name" value="Homeodomain-like_sf"/>
</dbReference>
<dbReference type="InterPro" id="IPR050109">
    <property type="entry name" value="HTH-type_TetR-like_transc_reg"/>
</dbReference>
<evidence type="ECO:0000313" key="4">
    <source>
        <dbReference type="EMBL" id="RIX28623.1"/>
    </source>
</evidence>
<dbReference type="OrthoDB" id="4726108at2"/>
<feature type="DNA-binding region" description="H-T-H motif" evidence="2">
    <location>
        <begin position="29"/>
        <end position="48"/>
    </location>
</feature>
<dbReference type="InterPro" id="IPR041467">
    <property type="entry name" value="Sco4008_C"/>
</dbReference>
<dbReference type="Proteomes" id="UP000265742">
    <property type="component" value="Unassembled WGS sequence"/>
</dbReference>
<keyword evidence="1 2" id="KW-0238">DNA-binding</keyword>
<sequence>MAGDAAATRASILRAAIAEFSEFGYRGGRIERVSAMSGANKRMIYVHFGDKEGLFSAALHAVLSRLTAEVPITEDDLPGYAVRLFDHLESHPEAARLSAWRQLERPDLGPDNDDLYRGKFGALSPGSPGPQDEALVVDALVLLQGMAAARQISGAEALHALAAGRPAAEDRARYRHSLGIAARSVVERLLGS</sequence>
<dbReference type="PANTHER" id="PTHR30328">
    <property type="entry name" value="TRANSCRIPTIONAL REPRESSOR"/>
    <property type="match status" value="1"/>
</dbReference>
<evidence type="ECO:0000256" key="1">
    <source>
        <dbReference type="ARBA" id="ARBA00023125"/>
    </source>
</evidence>
<reference evidence="5" key="1">
    <citation type="submission" date="2018-09" db="EMBL/GenBank/DDBJ databases">
        <authorList>
            <person name="Kim I."/>
        </authorList>
    </citation>
    <scope>NUCLEOTIDE SEQUENCE [LARGE SCALE GENOMIC DNA]</scope>
    <source>
        <strain evidence="5">DD4a</strain>
    </source>
</reference>
<name>A0A3A1TWK6_9MICO</name>
<dbReference type="InterPro" id="IPR001647">
    <property type="entry name" value="HTH_TetR"/>
</dbReference>
<feature type="domain" description="HTH tetR-type" evidence="3">
    <location>
        <begin position="6"/>
        <end position="66"/>
    </location>
</feature>
<proteinExistence type="predicted"/>
<organism evidence="4 5">
    <name type="scientific">Amnibacterium setariae</name>
    <dbReference type="NCBI Taxonomy" id="2306585"/>
    <lineage>
        <taxon>Bacteria</taxon>
        <taxon>Bacillati</taxon>
        <taxon>Actinomycetota</taxon>
        <taxon>Actinomycetes</taxon>
        <taxon>Micrococcales</taxon>
        <taxon>Microbacteriaceae</taxon>
        <taxon>Amnibacterium</taxon>
    </lineage>
</organism>
<dbReference type="GO" id="GO:0003677">
    <property type="term" value="F:DNA binding"/>
    <property type="evidence" value="ECO:0007669"/>
    <property type="project" value="UniProtKB-UniRule"/>
</dbReference>
<gene>
    <name evidence="4" type="ORF">D1781_14545</name>
</gene>
<protein>
    <submittedName>
        <fullName evidence="4">TetR family transcriptional regulator</fullName>
    </submittedName>
</protein>
<dbReference type="EMBL" id="QXTG01000002">
    <property type="protein sequence ID" value="RIX28623.1"/>
    <property type="molecule type" value="Genomic_DNA"/>
</dbReference>
<keyword evidence="5" id="KW-1185">Reference proteome</keyword>
<evidence type="ECO:0000259" key="3">
    <source>
        <dbReference type="PROSITE" id="PS50977"/>
    </source>
</evidence>
<dbReference type="SUPFAM" id="SSF46689">
    <property type="entry name" value="Homeodomain-like"/>
    <property type="match status" value="1"/>
</dbReference>
<dbReference type="PRINTS" id="PR00455">
    <property type="entry name" value="HTHTETR"/>
</dbReference>
<dbReference type="AlphaFoldDB" id="A0A3A1TWK6"/>
<evidence type="ECO:0000313" key="5">
    <source>
        <dbReference type="Proteomes" id="UP000265742"/>
    </source>
</evidence>
<dbReference type="InterPro" id="IPR036271">
    <property type="entry name" value="Tet_transcr_reg_TetR-rel_C_sf"/>
</dbReference>
<dbReference type="GO" id="GO:0006355">
    <property type="term" value="P:regulation of DNA-templated transcription"/>
    <property type="evidence" value="ECO:0007669"/>
    <property type="project" value="UniProtKB-ARBA"/>
</dbReference>
<evidence type="ECO:0000256" key="2">
    <source>
        <dbReference type="PROSITE-ProRule" id="PRU00335"/>
    </source>
</evidence>
<accession>A0A3A1TWK6</accession>
<dbReference type="SUPFAM" id="SSF48498">
    <property type="entry name" value="Tetracyclin repressor-like, C-terminal domain"/>
    <property type="match status" value="1"/>
</dbReference>
<dbReference type="Gene3D" id="1.10.357.10">
    <property type="entry name" value="Tetracycline Repressor, domain 2"/>
    <property type="match status" value="1"/>
</dbReference>
<dbReference type="PROSITE" id="PS50977">
    <property type="entry name" value="HTH_TETR_2"/>
    <property type="match status" value="1"/>
</dbReference>
<dbReference type="RefSeq" id="WP_119482933.1">
    <property type="nucleotide sequence ID" value="NZ_QXTG01000002.1"/>
</dbReference>
<dbReference type="PANTHER" id="PTHR30328:SF54">
    <property type="entry name" value="HTH-TYPE TRANSCRIPTIONAL REPRESSOR SCO4008"/>
    <property type="match status" value="1"/>
</dbReference>
<comment type="caution">
    <text evidence="4">The sequence shown here is derived from an EMBL/GenBank/DDBJ whole genome shotgun (WGS) entry which is preliminary data.</text>
</comment>